<gene>
    <name evidence="4" type="ORF">W97_07223</name>
</gene>
<evidence type="ECO:0000259" key="3">
    <source>
        <dbReference type="Pfam" id="PF12051"/>
    </source>
</evidence>
<dbReference type="EMBL" id="JH767592">
    <property type="protein sequence ID" value="EON68075.1"/>
    <property type="molecule type" value="Genomic_DNA"/>
</dbReference>
<dbReference type="OMA" id="MCYLYAT"/>
<name>R7Z1L3_CONA1</name>
<dbReference type="InterPro" id="IPR053001">
    <property type="entry name" value="MNNG_permease-like"/>
</dbReference>
<dbReference type="InterPro" id="IPR022703">
    <property type="entry name" value="DUF3533"/>
</dbReference>
<accession>R7Z1L3</accession>
<feature type="transmembrane region" description="Helical" evidence="2">
    <location>
        <begin position="299"/>
        <end position="324"/>
    </location>
</feature>
<feature type="transmembrane region" description="Helical" evidence="2">
    <location>
        <begin position="382"/>
        <end position="403"/>
    </location>
</feature>
<organism evidence="4 5">
    <name type="scientific">Coniosporium apollinis (strain CBS 100218)</name>
    <name type="common">Rock-inhabiting black yeast</name>
    <dbReference type="NCBI Taxonomy" id="1168221"/>
    <lineage>
        <taxon>Eukaryota</taxon>
        <taxon>Fungi</taxon>
        <taxon>Dikarya</taxon>
        <taxon>Ascomycota</taxon>
        <taxon>Pezizomycotina</taxon>
        <taxon>Dothideomycetes</taxon>
        <taxon>Dothideomycetes incertae sedis</taxon>
        <taxon>Coniosporium</taxon>
    </lineage>
</organism>
<feature type="compositionally biased region" description="Polar residues" evidence="1">
    <location>
        <begin position="435"/>
        <end position="444"/>
    </location>
</feature>
<protein>
    <recommendedName>
        <fullName evidence="3">DUF3533 domain-containing protein</fullName>
    </recommendedName>
</protein>
<dbReference type="GeneID" id="19904534"/>
<dbReference type="GO" id="GO:0016020">
    <property type="term" value="C:membrane"/>
    <property type="evidence" value="ECO:0007669"/>
    <property type="project" value="TreeGrafter"/>
</dbReference>
<dbReference type="PANTHER" id="PTHR34814">
    <property type="entry name" value="NITROSOGUANIDINE RESISTANCE PROTEIN SNG1"/>
    <property type="match status" value="1"/>
</dbReference>
<feature type="region of interest" description="Disordered" evidence="1">
    <location>
        <begin position="424"/>
        <end position="478"/>
    </location>
</feature>
<keyword evidence="2" id="KW-0472">Membrane</keyword>
<reference evidence="5" key="1">
    <citation type="submission" date="2012-06" db="EMBL/GenBank/DDBJ databases">
        <title>The genome sequence of Coniosporium apollinis CBS 100218.</title>
        <authorList>
            <consortium name="The Broad Institute Genome Sequencing Platform"/>
            <person name="Cuomo C."/>
            <person name="Gorbushina A."/>
            <person name="Noack S."/>
            <person name="Walker B."/>
            <person name="Young S.K."/>
            <person name="Zeng Q."/>
            <person name="Gargeya S."/>
            <person name="Fitzgerald M."/>
            <person name="Haas B."/>
            <person name="Abouelleil A."/>
            <person name="Alvarado L."/>
            <person name="Arachchi H.M."/>
            <person name="Berlin A.M."/>
            <person name="Chapman S.B."/>
            <person name="Goldberg J."/>
            <person name="Griggs A."/>
            <person name="Gujja S."/>
            <person name="Hansen M."/>
            <person name="Howarth C."/>
            <person name="Imamovic A."/>
            <person name="Larimer J."/>
            <person name="McCowan C."/>
            <person name="Montmayeur A."/>
            <person name="Murphy C."/>
            <person name="Neiman D."/>
            <person name="Pearson M."/>
            <person name="Priest M."/>
            <person name="Roberts A."/>
            <person name="Saif S."/>
            <person name="Shea T."/>
            <person name="Sisk P."/>
            <person name="Sykes S."/>
            <person name="Wortman J."/>
            <person name="Nusbaum C."/>
            <person name="Birren B."/>
        </authorList>
    </citation>
    <scope>NUCLEOTIDE SEQUENCE [LARGE SCALE GENOMIC DNA]</scope>
    <source>
        <strain evidence="5">CBS 100218</strain>
    </source>
</reference>
<evidence type="ECO:0000313" key="5">
    <source>
        <dbReference type="Proteomes" id="UP000016924"/>
    </source>
</evidence>
<keyword evidence="2" id="KW-0812">Transmembrane</keyword>
<dbReference type="eggNOG" id="ENOG502S0DZ">
    <property type="taxonomic scope" value="Eukaryota"/>
</dbReference>
<feature type="transmembrane region" description="Helical" evidence="2">
    <location>
        <begin position="330"/>
        <end position="348"/>
    </location>
</feature>
<evidence type="ECO:0000256" key="2">
    <source>
        <dbReference type="SAM" id="Phobius"/>
    </source>
</evidence>
<dbReference type="Pfam" id="PF12051">
    <property type="entry name" value="DUF3533"/>
    <property type="match status" value="1"/>
</dbReference>
<dbReference type="OrthoDB" id="2140105at2759"/>
<dbReference type="AlphaFoldDB" id="R7Z1L3"/>
<keyword evidence="5" id="KW-1185">Reference proteome</keyword>
<dbReference type="PANTHER" id="PTHR34814:SF2">
    <property type="entry name" value="DUF3533 DOMAIN-CONTAINING PROTEIN"/>
    <property type="match status" value="1"/>
</dbReference>
<feature type="transmembrane region" description="Helical" evidence="2">
    <location>
        <begin position="25"/>
        <end position="49"/>
    </location>
</feature>
<sequence length="501" mass="54586">MATKDSTKSDSQRTGSVLDGQRKGFIIAVTSSFLLLQLLFLANLCYLYGSLYKSNSRAHALNVLAVDYDGGIIGQSILGAYGSLRGPTFPTLQVHTTAQYPSVDSIRTAVCHGDYWAAIYALPGASTRLSAALQGGDAARAYNSSETIQYLWNEARYTTTAEGLIKANMETLIAASRVVYSHINGTRALQSMNTSDETAVNILMNPIVASNINIKTTTHGTRVLYNTVSVALSIVQQFFFVMAINGVSSELNLFSKLPPRTNGLIRMGLATVYTFVGSLCWMGYVWAFKEGWDVNGTQFVLSWMAGWLFMYINFLVLDIGAVFIPMHFMPFFVLTWIVTNVTSSLGLFETSPGFYRWGYALPAHAVYQVLVQIWSGGCNNQIYSALPILFAWLLATQLGIVLATNRRCRIARAVDQKEKEAAFAAETGNDDKQSPEASIASSGGTKDAIGPDALTRAHSAPPKVETPETPLHDWAYSPSMPVAFQGNADRAVASMPKSKSQ</sequence>
<dbReference type="HOGENOM" id="CLU_035734_0_0_1"/>
<feature type="transmembrane region" description="Helical" evidence="2">
    <location>
        <begin position="223"/>
        <end position="244"/>
    </location>
</feature>
<evidence type="ECO:0000256" key="1">
    <source>
        <dbReference type="SAM" id="MobiDB-lite"/>
    </source>
</evidence>
<proteinExistence type="predicted"/>
<evidence type="ECO:0000313" key="4">
    <source>
        <dbReference type="EMBL" id="EON68075.1"/>
    </source>
</evidence>
<keyword evidence="2" id="KW-1133">Transmembrane helix</keyword>
<dbReference type="RefSeq" id="XP_007783392.1">
    <property type="nucleotide sequence ID" value="XM_007785202.1"/>
</dbReference>
<dbReference type="Proteomes" id="UP000016924">
    <property type="component" value="Unassembled WGS sequence"/>
</dbReference>
<dbReference type="STRING" id="1168221.R7Z1L3"/>
<feature type="transmembrane region" description="Helical" evidence="2">
    <location>
        <begin position="264"/>
        <end position="287"/>
    </location>
</feature>
<feature type="domain" description="DUF3533" evidence="3">
    <location>
        <begin position="33"/>
        <end position="395"/>
    </location>
</feature>
<feature type="transmembrane region" description="Helical" evidence="2">
    <location>
        <begin position="357"/>
        <end position="376"/>
    </location>
</feature>